<evidence type="ECO:0000313" key="5">
    <source>
        <dbReference type="Proteomes" id="UP000886857"/>
    </source>
</evidence>
<evidence type="ECO:0000259" key="3">
    <source>
        <dbReference type="Pfam" id="PF05683"/>
    </source>
</evidence>
<dbReference type="GO" id="GO:0016836">
    <property type="term" value="F:hydro-lyase activity"/>
    <property type="evidence" value="ECO:0007669"/>
    <property type="project" value="InterPro"/>
</dbReference>
<evidence type="ECO:0000256" key="1">
    <source>
        <dbReference type="ARBA" id="ARBA00008876"/>
    </source>
</evidence>
<dbReference type="PANTHER" id="PTHR43351:SF2">
    <property type="entry name" value="L(+)-TARTRATE DEHYDRATASE SUBUNIT BETA-RELATED"/>
    <property type="match status" value="1"/>
</dbReference>
<dbReference type="Pfam" id="PF05683">
    <property type="entry name" value="Fumerase_C"/>
    <property type="match status" value="1"/>
</dbReference>
<dbReference type="NCBIfam" id="TIGR00723">
    <property type="entry name" value="ttdB_fumA_fumB"/>
    <property type="match status" value="1"/>
</dbReference>
<sequence length="180" mass="19026">MNTKRDDFIRLTLPLERGAAAALRAGDKVLLTGRLYTGRDAAHKRLIACLDEGAPLPVDLAGEALYYVGPCFREDGTPSAAGPTTSARMDVYAPRLYDFGVTATIGKGDRSPEVYEAIKRTGGIYLAAIGGAGALYARTIQSCEVVAYADLGTEAVRRLEVKDLPAIVAIDSSGGSVFAR</sequence>
<gene>
    <name evidence="4" type="ORF">IAC73_04300</name>
</gene>
<dbReference type="Gene3D" id="3.20.130.10">
    <property type="entry name" value="Fe-S hydro-lyase, tartrate dehydratase beta-type, catalytic domain"/>
    <property type="match status" value="1"/>
</dbReference>
<feature type="domain" description="Fe-S hydro-lyase tartrate dehydratase beta-type catalytic" evidence="3">
    <location>
        <begin position="14"/>
        <end position="179"/>
    </location>
</feature>
<accession>A0A9D1NAN1</accession>
<dbReference type="InterPro" id="IPR036660">
    <property type="entry name" value="Fe-S_hydroAse_TtdB_cat_sf"/>
</dbReference>
<organism evidence="4 5">
    <name type="scientific">Candidatus Limadaptatus stercoripullorum</name>
    <dbReference type="NCBI Taxonomy" id="2840846"/>
    <lineage>
        <taxon>Bacteria</taxon>
        <taxon>Bacillati</taxon>
        <taxon>Bacillota</taxon>
        <taxon>Clostridia</taxon>
        <taxon>Eubacteriales</taxon>
        <taxon>Candidatus Limadaptatus</taxon>
    </lineage>
</organism>
<comment type="similarity">
    <text evidence="1">Belongs to the class-I fumarase family.</text>
</comment>
<keyword evidence="2" id="KW-0456">Lyase</keyword>
<proteinExistence type="inferred from homology"/>
<dbReference type="InterPro" id="IPR004647">
    <property type="entry name" value="Fe-S_hydro-lyase_TtdB-typ_cat"/>
</dbReference>
<name>A0A9D1NAN1_9FIRM</name>
<dbReference type="SUPFAM" id="SSF117457">
    <property type="entry name" value="FumA C-terminal domain-like"/>
    <property type="match status" value="1"/>
</dbReference>
<evidence type="ECO:0000256" key="2">
    <source>
        <dbReference type="ARBA" id="ARBA00023239"/>
    </source>
</evidence>
<comment type="caution">
    <text evidence="4">The sequence shown here is derived from an EMBL/GenBank/DDBJ whole genome shotgun (WGS) entry which is preliminary data.</text>
</comment>
<dbReference type="AlphaFoldDB" id="A0A9D1NAN1"/>
<protein>
    <submittedName>
        <fullName evidence="4">Fumarate hydratase C-terminal domain-containing protein</fullName>
    </submittedName>
</protein>
<dbReference type="Proteomes" id="UP000886857">
    <property type="component" value="Unassembled WGS sequence"/>
</dbReference>
<reference evidence="4" key="1">
    <citation type="submission" date="2020-10" db="EMBL/GenBank/DDBJ databases">
        <authorList>
            <person name="Gilroy R."/>
        </authorList>
    </citation>
    <scope>NUCLEOTIDE SEQUENCE</scope>
    <source>
        <strain evidence="4">10406</strain>
    </source>
</reference>
<dbReference type="EMBL" id="DVOE01000066">
    <property type="protein sequence ID" value="HIU99042.1"/>
    <property type="molecule type" value="Genomic_DNA"/>
</dbReference>
<evidence type="ECO:0000313" key="4">
    <source>
        <dbReference type="EMBL" id="HIU99042.1"/>
    </source>
</evidence>
<dbReference type="PANTHER" id="PTHR43351">
    <property type="entry name" value="L(+)-TARTRATE DEHYDRATASE SUBUNIT BETA"/>
    <property type="match status" value="1"/>
</dbReference>
<reference evidence="4" key="2">
    <citation type="journal article" date="2021" name="PeerJ">
        <title>Extensive microbial diversity within the chicken gut microbiome revealed by metagenomics and culture.</title>
        <authorList>
            <person name="Gilroy R."/>
            <person name="Ravi A."/>
            <person name="Getino M."/>
            <person name="Pursley I."/>
            <person name="Horton D.L."/>
            <person name="Alikhan N.F."/>
            <person name="Baker D."/>
            <person name="Gharbi K."/>
            <person name="Hall N."/>
            <person name="Watson M."/>
            <person name="Adriaenssens E.M."/>
            <person name="Foster-Nyarko E."/>
            <person name="Jarju S."/>
            <person name="Secka A."/>
            <person name="Antonio M."/>
            <person name="Oren A."/>
            <person name="Chaudhuri R.R."/>
            <person name="La Ragione R."/>
            <person name="Hildebrand F."/>
            <person name="Pallen M.J."/>
        </authorList>
    </citation>
    <scope>NUCLEOTIDE SEQUENCE</scope>
    <source>
        <strain evidence="4">10406</strain>
    </source>
</reference>